<dbReference type="PANTHER" id="PTHR43557">
    <property type="entry name" value="APOPTOSIS-INDUCING FACTOR 1"/>
    <property type="match status" value="1"/>
</dbReference>
<feature type="domain" description="FAD/NAD(P)-binding" evidence="5">
    <location>
        <begin position="2"/>
        <end position="305"/>
    </location>
</feature>
<evidence type="ECO:0000259" key="5">
    <source>
        <dbReference type="Pfam" id="PF07992"/>
    </source>
</evidence>
<dbReference type="InterPro" id="IPR016156">
    <property type="entry name" value="FAD/NAD-linked_Rdtase_dimer_sf"/>
</dbReference>
<reference evidence="7 10" key="2">
    <citation type="submission" date="2020-08" db="EMBL/GenBank/DDBJ databases">
        <title>Sequencing the genomes of 1000 actinobacteria strains.</title>
        <authorList>
            <person name="Klenk H.-P."/>
        </authorList>
    </citation>
    <scope>NUCLEOTIDE SEQUENCE [LARGE SCALE GENOMIC DNA]</scope>
    <source>
        <strain evidence="7 10">DSM 15626</strain>
    </source>
</reference>
<dbReference type="PRINTS" id="PR00411">
    <property type="entry name" value="PNDRDTASEI"/>
</dbReference>
<accession>A0A7Y4P393</accession>
<dbReference type="InterPro" id="IPR023753">
    <property type="entry name" value="FAD/NAD-binding_dom"/>
</dbReference>
<dbReference type="AlphaFoldDB" id="A0A7Y4P393"/>
<sequence length="390" mass="41083">MSTLIIGASAAGLATLESLRRHNYDAPITLLGAEPDLPYDRPPLSKHYLATTNPHPALRPEQHLANLNATFHLGDPAVALDAARRTVHTASGRTLTADNIVITTGLTPRKLPNQQPLTGVHVLRTLADATALREDLLARSAGDITTDGPRVVVVGDGVLGGEVAATARGLGCEVVLVGPQRGVLWGQLGEVVSGLLGEVHGAAGVELRLGTAVGGLTAVGGRVSGVELVGGEQLAAEVVVVALGAAPATEWLQGSGLKVADGVVCDEWCRAGEGIWAAGDVARWWHGGLNRLLRLENRTNASEQAAVVAANIAGQPTKYEPIPYFWTDQFTTKIQVHGIPAADAEVTVAEGSIDERRFVAHYRKDGRIVAVLGWNMPKQTRLHRKHLLPA</sequence>
<proteinExistence type="predicted"/>
<evidence type="ECO:0000256" key="1">
    <source>
        <dbReference type="ARBA" id="ARBA00001974"/>
    </source>
</evidence>
<reference evidence="8 9" key="1">
    <citation type="submission" date="2020-05" db="EMBL/GenBank/DDBJ databases">
        <title>Genome sequence of Kribbella sandramycini ATCC 39419.</title>
        <authorList>
            <person name="Maclea K.S."/>
            <person name="Fair J.L."/>
        </authorList>
    </citation>
    <scope>NUCLEOTIDE SEQUENCE [LARGE SCALE GENOMIC DNA]</scope>
    <source>
        <strain evidence="8 9">ATCC 39419</strain>
    </source>
</reference>
<keyword evidence="4" id="KW-0560">Oxidoreductase</keyword>
<dbReference type="Pfam" id="PF14759">
    <property type="entry name" value="Reductase_C"/>
    <property type="match status" value="1"/>
</dbReference>
<dbReference type="GO" id="GO:0016651">
    <property type="term" value="F:oxidoreductase activity, acting on NAD(P)H"/>
    <property type="evidence" value="ECO:0007669"/>
    <property type="project" value="TreeGrafter"/>
</dbReference>
<evidence type="ECO:0000313" key="8">
    <source>
        <dbReference type="EMBL" id="NOL44823.1"/>
    </source>
</evidence>
<keyword evidence="2" id="KW-0285">Flavoprotein</keyword>
<dbReference type="Gene3D" id="3.50.50.60">
    <property type="entry name" value="FAD/NAD(P)-binding domain"/>
    <property type="match status" value="2"/>
</dbReference>
<dbReference type="Proteomes" id="UP000553957">
    <property type="component" value="Unassembled WGS sequence"/>
</dbReference>
<dbReference type="SUPFAM" id="SSF51905">
    <property type="entry name" value="FAD/NAD(P)-binding domain"/>
    <property type="match status" value="2"/>
</dbReference>
<evidence type="ECO:0000256" key="4">
    <source>
        <dbReference type="ARBA" id="ARBA00023002"/>
    </source>
</evidence>
<dbReference type="Proteomes" id="UP000534306">
    <property type="component" value="Unassembled WGS sequence"/>
</dbReference>
<organism evidence="8 9">
    <name type="scientific">Kribbella sandramycini</name>
    <dbReference type="NCBI Taxonomy" id="60450"/>
    <lineage>
        <taxon>Bacteria</taxon>
        <taxon>Bacillati</taxon>
        <taxon>Actinomycetota</taxon>
        <taxon>Actinomycetes</taxon>
        <taxon>Propionibacteriales</taxon>
        <taxon>Kribbellaceae</taxon>
        <taxon>Kribbella</taxon>
    </lineage>
</organism>
<dbReference type="GO" id="GO:0005737">
    <property type="term" value="C:cytoplasm"/>
    <property type="evidence" value="ECO:0007669"/>
    <property type="project" value="TreeGrafter"/>
</dbReference>
<dbReference type="EMBL" id="JABJRC010000009">
    <property type="protein sequence ID" value="NOL44823.1"/>
    <property type="molecule type" value="Genomic_DNA"/>
</dbReference>
<dbReference type="RefSeq" id="WP_171678057.1">
    <property type="nucleotide sequence ID" value="NZ_BAAAGT010000008.1"/>
</dbReference>
<evidence type="ECO:0000256" key="2">
    <source>
        <dbReference type="ARBA" id="ARBA00022630"/>
    </source>
</evidence>
<evidence type="ECO:0000259" key="6">
    <source>
        <dbReference type="Pfam" id="PF14759"/>
    </source>
</evidence>
<evidence type="ECO:0000313" key="10">
    <source>
        <dbReference type="Proteomes" id="UP000553957"/>
    </source>
</evidence>
<dbReference type="SUPFAM" id="SSF55424">
    <property type="entry name" value="FAD/NAD-linked reductases, dimerisation (C-terminal) domain"/>
    <property type="match status" value="1"/>
</dbReference>
<dbReference type="Gene3D" id="3.30.390.30">
    <property type="match status" value="1"/>
</dbReference>
<protein>
    <submittedName>
        <fullName evidence="8">FAD-dependent oxidoreductase</fullName>
    </submittedName>
    <submittedName>
        <fullName evidence="7">NADPH-dependent 2,4-dienoyl-CoA reductase/sulfur reductase-like enzyme</fullName>
    </submittedName>
</protein>
<evidence type="ECO:0000256" key="3">
    <source>
        <dbReference type="ARBA" id="ARBA00022827"/>
    </source>
</evidence>
<name>A0A7Y4P393_9ACTN</name>
<dbReference type="InterPro" id="IPR028202">
    <property type="entry name" value="Reductase_C"/>
</dbReference>
<evidence type="ECO:0000313" key="7">
    <source>
        <dbReference type="EMBL" id="MBB6567106.1"/>
    </source>
</evidence>
<dbReference type="InterPro" id="IPR050446">
    <property type="entry name" value="FAD-oxidoreductase/Apoptosis"/>
</dbReference>
<dbReference type="PANTHER" id="PTHR43557:SF2">
    <property type="entry name" value="RIESKE DOMAIN-CONTAINING PROTEIN-RELATED"/>
    <property type="match status" value="1"/>
</dbReference>
<dbReference type="PRINTS" id="PR00368">
    <property type="entry name" value="FADPNR"/>
</dbReference>
<gene>
    <name evidence="7" type="ORF">HNR71_002743</name>
    <name evidence="8" type="ORF">HPO96_31690</name>
</gene>
<comment type="caution">
    <text evidence="8">The sequence shown here is derived from an EMBL/GenBank/DDBJ whole genome shotgun (WGS) entry which is preliminary data.</text>
</comment>
<evidence type="ECO:0000313" key="9">
    <source>
        <dbReference type="Proteomes" id="UP000534306"/>
    </source>
</evidence>
<dbReference type="InterPro" id="IPR036188">
    <property type="entry name" value="FAD/NAD-bd_sf"/>
</dbReference>
<comment type="cofactor">
    <cofactor evidence="1">
        <name>FAD</name>
        <dbReference type="ChEBI" id="CHEBI:57692"/>
    </cofactor>
</comment>
<dbReference type="EMBL" id="JACHKF010000001">
    <property type="protein sequence ID" value="MBB6567106.1"/>
    <property type="molecule type" value="Genomic_DNA"/>
</dbReference>
<feature type="domain" description="Reductase C-terminal" evidence="6">
    <location>
        <begin position="324"/>
        <end position="385"/>
    </location>
</feature>
<keyword evidence="9" id="KW-1185">Reference proteome</keyword>
<dbReference type="Pfam" id="PF07992">
    <property type="entry name" value="Pyr_redox_2"/>
    <property type="match status" value="1"/>
</dbReference>
<keyword evidence="3" id="KW-0274">FAD</keyword>